<sequence>MQYTSNMVEEYQSEWIPDFDEQLYKSAADLAAAKTKYERWVAIGDVGLWNVDNGSLEKAESFAHETLKIAEMYKDDWNYGNAIHKGHLTLGRVALRRGDIEEAKKQLLLAGKTPGSPQLDSFGPNMVLAKELLEKGENDTVLKYLELCEEFWDFHLEKLIKWEEQITRGEKPNFGTNLLY</sequence>
<dbReference type="EMBL" id="JAEPDI010000042">
    <property type="protein sequence ID" value="MCG7941449.1"/>
    <property type="molecule type" value="Genomic_DNA"/>
</dbReference>
<dbReference type="Proteomes" id="UP000886687">
    <property type="component" value="Unassembled WGS sequence"/>
</dbReference>
<proteinExistence type="predicted"/>
<organism evidence="1 2">
    <name type="scientific">Candidatus Thiodiazotropha lotti</name>
    <dbReference type="NCBI Taxonomy" id="2792787"/>
    <lineage>
        <taxon>Bacteria</taxon>
        <taxon>Pseudomonadati</taxon>
        <taxon>Pseudomonadota</taxon>
        <taxon>Gammaproteobacteria</taxon>
        <taxon>Chromatiales</taxon>
        <taxon>Sedimenticolaceae</taxon>
        <taxon>Candidatus Thiodiazotropha</taxon>
    </lineage>
</organism>
<gene>
    <name evidence="1" type="ORF">JAZ04_21680</name>
</gene>
<accession>A0A9E4N3C6</accession>
<reference evidence="1" key="1">
    <citation type="journal article" date="2021" name="Proc. Natl. Acad. Sci. U.S.A.">
        <title>Global biogeography of chemosynthetic symbionts reveals both localized and globally distributed symbiont groups. .</title>
        <authorList>
            <person name="Osvatic J.T."/>
            <person name="Wilkins L.G.E."/>
            <person name="Leibrecht L."/>
            <person name="Leray M."/>
            <person name="Zauner S."/>
            <person name="Polzin J."/>
            <person name="Camacho Y."/>
            <person name="Gros O."/>
            <person name="van Gils J.A."/>
            <person name="Eisen J.A."/>
            <person name="Petersen J.M."/>
            <person name="Yuen B."/>
        </authorList>
    </citation>
    <scope>NUCLEOTIDE SEQUENCE</scope>
    <source>
        <strain evidence="1">MAGL173</strain>
    </source>
</reference>
<dbReference type="AlphaFoldDB" id="A0A9E4N3C6"/>
<comment type="caution">
    <text evidence="1">The sequence shown here is derived from an EMBL/GenBank/DDBJ whole genome shotgun (WGS) entry which is preliminary data.</text>
</comment>
<evidence type="ECO:0000313" key="1">
    <source>
        <dbReference type="EMBL" id="MCG7941449.1"/>
    </source>
</evidence>
<evidence type="ECO:0000313" key="2">
    <source>
        <dbReference type="Proteomes" id="UP000886687"/>
    </source>
</evidence>
<protein>
    <recommendedName>
        <fullName evidence="3">Tetratricopeptide repeat protein</fullName>
    </recommendedName>
</protein>
<evidence type="ECO:0008006" key="3">
    <source>
        <dbReference type="Google" id="ProtNLM"/>
    </source>
</evidence>
<name>A0A9E4N3C6_9GAMM</name>